<gene>
    <name evidence="3" type="ORF">JHK64_03690</name>
</gene>
<proteinExistence type="predicted"/>
<feature type="transmembrane region" description="Helical" evidence="1">
    <location>
        <begin position="88"/>
        <end position="105"/>
    </location>
</feature>
<dbReference type="Pfam" id="PF01569">
    <property type="entry name" value="PAP2"/>
    <property type="match status" value="1"/>
</dbReference>
<organism evidence="3 4">
    <name type="scientific">Streptococcus zalophi</name>
    <dbReference type="NCBI Taxonomy" id="640031"/>
    <lineage>
        <taxon>Bacteria</taxon>
        <taxon>Bacillati</taxon>
        <taxon>Bacillota</taxon>
        <taxon>Bacilli</taxon>
        <taxon>Lactobacillales</taxon>
        <taxon>Streptococcaceae</taxon>
        <taxon>Streptococcus</taxon>
    </lineage>
</organism>
<evidence type="ECO:0000313" key="4">
    <source>
        <dbReference type="Proteomes" id="UP000644875"/>
    </source>
</evidence>
<keyword evidence="4" id="KW-1185">Reference proteome</keyword>
<dbReference type="Proteomes" id="UP000644875">
    <property type="component" value="Unassembled WGS sequence"/>
</dbReference>
<name>A0A934P9P1_9STRE</name>
<feature type="transmembrane region" description="Helical" evidence="1">
    <location>
        <begin position="7"/>
        <end position="25"/>
    </location>
</feature>
<dbReference type="SUPFAM" id="SSF48317">
    <property type="entry name" value="Acid phosphatase/Vanadium-dependent haloperoxidase"/>
    <property type="match status" value="1"/>
</dbReference>
<feature type="transmembrane region" description="Helical" evidence="1">
    <location>
        <begin position="158"/>
        <end position="179"/>
    </location>
</feature>
<dbReference type="PANTHER" id="PTHR14969:SF13">
    <property type="entry name" value="AT30094P"/>
    <property type="match status" value="1"/>
</dbReference>
<feature type="transmembrane region" description="Helical" evidence="1">
    <location>
        <begin position="54"/>
        <end position="81"/>
    </location>
</feature>
<reference evidence="3 4" key="1">
    <citation type="journal article" date="2021" name="Int. J. Syst. Evol. Microbiol.">
        <title>Streptococcus vicugnae sp. nov., isolated from faeces of alpacas (Vicugna pacos) and cattle (Bos taurus), Streptococcus zalophi sp. nov., and Streptococcus pacificus sp. nov., isolated from respiratory tract of California sea lions (Zalophus californianus).</title>
        <authorList>
            <person name="Volokhov D.V."/>
            <person name="Zagorodnyaya T.A."/>
            <person name="Shen Z."/>
            <person name="Blom J."/>
            <person name="Furtak V.A."/>
            <person name="Eisenberg T."/>
            <person name="Fan P."/>
            <person name="Jeong K.C."/>
            <person name="Gao Y."/>
            <person name="Zhang S."/>
            <person name="Amselle M."/>
        </authorList>
    </citation>
    <scope>NUCLEOTIDE SEQUENCE [LARGE SCALE GENOMIC DNA]</scope>
    <source>
        <strain evidence="4">CSL7508-lung</strain>
    </source>
</reference>
<protein>
    <submittedName>
        <fullName evidence="3">Phosphatase PAP2 family protein</fullName>
    </submittedName>
</protein>
<dbReference type="Gene3D" id="1.20.144.10">
    <property type="entry name" value="Phosphatidic acid phosphatase type 2/haloperoxidase"/>
    <property type="match status" value="1"/>
</dbReference>
<keyword evidence="1" id="KW-1133">Transmembrane helix</keyword>
<evidence type="ECO:0000259" key="2">
    <source>
        <dbReference type="SMART" id="SM00014"/>
    </source>
</evidence>
<dbReference type="InterPro" id="IPR000326">
    <property type="entry name" value="PAP2/HPO"/>
</dbReference>
<feature type="transmembrane region" description="Helical" evidence="1">
    <location>
        <begin position="185"/>
        <end position="203"/>
    </location>
</feature>
<dbReference type="SMART" id="SM00014">
    <property type="entry name" value="acidPPc"/>
    <property type="match status" value="1"/>
</dbReference>
<dbReference type="CDD" id="cd03392">
    <property type="entry name" value="PAP2_like_2"/>
    <property type="match status" value="1"/>
</dbReference>
<dbReference type="EMBL" id="JAENBP010000003">
    <property type="protein sequence ID" value="MBJ8349736.1"/>
    <property type="molecule type" value="Genomic_DNA"/>
</dbReference>
<dbReference type="AlphaFoldDB" id="A0A934P9P1"/>
<feature type="domain" description="Phosphatidic acid phosphatase type 2/haloperoxidase" evidence="2">
    <location>
        <begin position="87"/>
        <end position="200"/>
    </location>
</feature>
<comment type="caution">
    <text evidence="3">The sequence shown here is derived from an EMBL/GenBank/DDBJ whole genome shotgun (WGS) entry which is preliminary data.</text>
</comment>
<evidence type="ECO:0000313" key="3">
    <source>
        <dbReference type="EMBL" id="MBJ8349736.1"/>
    </source>
</evidence>
<dbReference type="InterPro" id="IPR036938">
    <property type="entry name" value="PAP2/HPO_sf"/>
</dbReference>
<feature type="transmembrane region" description="Helical" evidence="1">
    <location>
        <begin position="125"/>
        <end position="146"/>
    </location>
</feature>
<sequence length="217" mass="24948">MKQKQQHLLVASFSILFFVMLGYLVKFFPQTLVSFDTTIQNALRGQLPQLVTVFLSHITIIGNVLSQVIIVTVLFLFFYFWKKWKAEGLFMLFSGSLAGILIIVLKNLYVRERPDIPHLIVEHGFSFPSGHATGSLLIFGTLFIIFQQRLKDGFLKKLVLLALVALIIIISLSRIYLGVHYPSDVLAGLLLAFGCLNLIFPYYDEWRFKWRFKSLQK</sequence>
<accession>A0A934P9P1</accession>
<keyword evidence="1" id="KW-0812">Transmembrane</keyword>
<dbReference type="PANTHER" id="PTHR14969">
    <property type="entry name" value="SPHINGOSINE-1-PHOSPHATE PHOSPHOHYDROLASE"/>
    <property type="match status" value="1"/>
</dbReference>
<dbReference type="RefSeq" id="WP_199567659.1">
    <property type="nucleotide sequence ID" value="NZ_JAENBP010000003.1"/>
</dbReference>
<evidence type="ECO:0000256" key="1">
    <source>
        <dbReference type="SAM" id="Phobius"/>
    </source>
</evidence>
<keyword evidence="1" id="KW-0472">Membrane</keyword>